<evidence type="ECO:0000256" key="3">
    <source>
        <dbReference type="ARBA" id="ARBA00022692"/>
    </source>
</evidence>
<comment type="function">
    <text evidence="12">G-protein-coupled receptor of lysophosphatidylserine (LysoPS) that plays different roles in immune response. Acts a damage-sensing receptor that triggers tissue repair upon recognition of dying neutrophils. Mechanistically, apoptotic neutrophils release lysophosphatydilserine that are recognized by type 3 innate lymphoid cells (ILC3s) via GPR34, which activates downstream PI3K-AKT and RAS-ERK signaling pathways leading to STAT3 activation and IL-22 production. Plays an important role in microglial function, controlling morphology and phagocytosis.</text>
</comment>
<dbReference type="PANTHER" id="PTHR24233">
    <property type="entry name" value="P2Y PURINOCEPTOR-RELATED G-PROTEIN COUPLED RECEPTOR"/>
    <property type="match status" value="1"/>
</dbReference>
<keyword evidence="8" id="KW-0675">Receptor</keyword>
<dbReference type="CDD" id="cd15148">
    <property type="entry name" value="7tmA_GPR34-like"/>
    <property type="match status" value="1"/>
</dbReference>
<keyword evidence="7" id="KW-1015">Disulfide bond</keyword>
<keyword evidence="4 13" id="KW-1133">Transmembrane helix</keyword>
<reference evidence="16" key="1">
    <citation type="submission" date="2025-08" db="UniProtKB">
        <authorList>
            <consortium name="Ensembl"/>
        </authorList>
    </citation>
    <scope>IDENTIFICATION</scope>
</reference>
<dbReference type="SUPFAM" id="SSF81321">
    <property type="entry name" value="Family A G protein-coupled receptor-like"/>
    <property type="match status" value="1"/>
</dbReference>
<dbReference type="GO" id="GO:0005886">
    <property type="term" value="C:plasma membrane"/>
    <property type="evidence" value="ECO:0007669"/>
    <property type="project" value="UniProtKB-SubCell"/>
</dbReference>
<proteinExistence type="predicted"/>
<evidence type="ECO:0000313" key="16">
    <source>
        <dbReference type="Ensembl" id="ENSCCRP00015120324.1"/>
    </source>
</evidence>
<evidence type="ECO:0000256" key="9">
    <source>
        <dbReference type="ARBA" id="ARBA00023180"/>
    </source>
</evidence>
<dbReference type="InterPro" id="IPR000276">
    <property type="entry name" value="GPCR_Rhodpsn"/>
</dbReference>
<evidence type="ECO:0000256" key="2">
    <source>
        <dbReference type="ARBA" id="ARBA00022475"/>
    </source>
</evidence>
<keyword evidence="6 13" id="KW-0472">Membrane</keyword>
<keyword evidence="3 13" id="KW-0812">Transmembrane</keyword>
<evidence type="ECO:0000256" key="12">
    <source>
        <dbReference type="ARBA" id="ARBA00045234"/>
    </source>
</evidence>
<feature type="transmembrane region" description="Helical" evidence="13">
    <location>
        <begin position="60"/>
        <end position="82"/>
    </location>
</feature>
<name>A0A8C2BGV5_CYPCA</name>
<dbReference type="PANTHER" id="PTHR24233:SF1">
    <property type="entry name" value="G-PROTEIN COUPLED RECEPTOR 34-RELATED"/>
    <property type="match status" value="1"/>
</dbReference>
<dbReference type="PROSITE" id="PS50262">
    <property type="entry name" value="G_PROTEIN_RECEP_F1_2"/>
    <property type="match status" value="1"/>
</dbReference>
<keyword evidence="5" id="KW-0297">G-protein coupled receptor</keyword>
<feature type="transmembrane region" description="Helical" evidence="13">
    <location>
        <begin position="94"/>
        <end position="115"/>
    </location>
</feature>
<feature type="signal peptide" evidence="14">
    <location>
        <begin position="1"/>
        <end position="23"/>
    </location>
</feature>
<dbReference type="InterPro" id="IPR048057">
    <property type="entry name" value="GPR34_7tmA"/>
</dbReference>
<feature type="transmembrane region" description="Helical" evidence="13">
    <location>
        <begin position="269"/>
        <end position="292"/>
    </location>
</feature>
<evidence type="ECO:0000256" key="11">
    <source>
        <dbReference type="ARBA" id="ARBA00035691"/>
    </source>
</evidence>
<evidence type="ECO:0000256" key="13">
    <source>
        <dbReference type="SAM" id="Phobius"/>
    </source>
</evidence>
<dbReference type="GO" id="GO:0045028">
    <property type="term" value="F:G protein-coupled purinergic nucleotide receptor activity"/>
    <property type="evidence" value="ECO:0007669"/>
    <property type="project" value="TreeGrafter"/>
</dbReference>
<evidence type="ECO:0000256" key="14">
    <source>
        <dbReference type="SAM" id="SignalP"/>
    </source>
</evidence>
<accession>A0A8C2BGV5</accession>
<protein>
    <recommendedName>
        <fullName evidence="11">Probable G-protein coupled receptor 34</fullName>
    </recommendedName>
</protein>
<evidence type="ECO:0000256" key="1">
    <source>
        <dbReference type="ARBA" id="ARBA00004651"/>
    </source>
</evidence>
<evidence type="ECO:0000256" key="6">
    <source>
        <dbReference type="ARBA" id="ARBA00023136"/>
    </source>
</evidence>
<dbReference type="PRINTS" id="PR01157">
    <property type="entry name" value="P2YPURNOCPTR"/>
</dbReference>
<keyword evidence="14" id="KW-0732">Signal</keyword>
<keyword evidence="10" id="KW-0807">Transducer</keyword>
<keyword evidence="9" id="KW-0325">Glycoprotein</keyword>
<dbReference type="Gene3D" id="1.20.1070.10">
    <property type="entry name" value="Rhodopsin 7-helix transmembrane proteins"/>
    <property type="match status" value="1"/>
</dbReference>
<evidence type="ECO:0000256" key="8">
    <source>
        <dbReference type="ARBA" id="ARBA00023170"/>
    </source>
</evidence>
<sequence>MSFVNTIMTSAFFFLLRSDITHAMTKNNHQFFPIASPTTMSKIPQSNCQTDNTSLQAPLAVFYALFFLFGLSGNLLALWVFLRVHPKKNSVRIFLINLALADLLLVICLPFRVVYHSNNDRWVLPPLLCRIVGIIFYMNMYISIVLLGFISVDRYLKFQRLSCRRVFLHSRWSVLLCGVIWTVAFVCGICLIVLNAEQGQSQQCFQYKTLHDLKWKAYFNFTIVGMFWLIYIALMISYVKIGMKLLTTSKKKPDFPNAAKYNKTAWKSFFVLILFTICFVPYHSVRIFYIISQIAKDTPCEWISVLDKTNEVVLLLSAFNSCLDPVMYFLLCSSIRKVILKIICNSFCQQNGKGLISSIDTPQELPNANAVVPMTNAQDVTLSKTTDKVVL</sequence>
<evidence type="ECO:0000259" key="15">
    <source>
        <dbReference type="PROSITE" id="PS50262"/>
    </source>
</evidence>
<feature type="transmembrane region" description="Helical" evidence="13">
    <location>
        <begin position="172"/>
        <end position="194"/>
    </location>
</feature>
<evidence type="ECO:0000256" key="10">
    <source>
        <dbReference type="ARBA" id="ARBA00023224"/>
    </source>
</evidence>
<feature type="transmembrane region" description="Helical" evidence="13">
    <location>
        <begin position="127"/>
        <end position="152"/>
    </location>
</feature>
<dbReference type="PRINTS" id="PR00237">
    <property type="entry name" value="GPCRRHODOPSN"/>
</dbReference>
<dbReference type="Proteomes" id="UP000694700">
    <property type="component" value="Unplaced"/>
</dbReference>
<keyword evidence="2" id="KW-1003">Cell membrane</keyword>
<feature type="chain" id="PRO_5034565240" description="Probable G-protein coupled receptor 34" evidence="14">
    <location>
        <begin position="24"/>
        <end position="391"/>
    </location>
</feature>
<evidence type="ECO:0000256" key="7">
    <source>
        <dbReference type="ARBA" id="ARBA00023157"/>
    </source>
</evidence>
<dbReference type="Pfam" id="PF00001">
    <property type="entry name" value="7tm_1"/>
    <property type="match status" value="1"/>
</dbReference>
<evidence type="ECO:0000256" key="5">
    <source>
        <dbReference type="ARBA" id="ARBA00023040"/>
    </source>
</evidence>
<feature type="transmembrane region" description="Helical" evidence="13">
    <location>
        <begin position="312"/>
        <end position="331"/>
    </location>
</feature>
<feature type="domain" description="G-protein coupled receptors family 1 profile" evidence="15">
    <location>
        <begin position="73"/>
        <end position="328"/>
    </location>
</feature>
<organism evidence="16 17">
    <name type="scientific">Cyprinus carpio</name>
    <name type="common">Common carp</name>
    <dbReference type="NCBI Taxonomy" id="7962"/>
    <lineage>
        <taxon>Eukaryota</taxon>
        <taxon>Metazoa</taxon>
        <taxon>Chordata</taxon>
        <taxon>Craniata</taxon>
        <taxon>Vertebrata</taxon>
        <taxon>Euteleostomi</taxon>
        <taxon>Actinopterygii</taxon>
        <taxon>Neopterygii</taxon>
        <taxon>Teleostei</taxon>
        <taxon>Ostariophysi</taxon>
        <taxon>Cypriniformes</taxon>
        <taxon>Cyprinidae</taxon>
        <taxon>Cyprininae</taxon>
        <taxon>Cyprinus</taxon>
    </lineage>
</organism>
<evidence type="ECO:0000313" key="17">
    <source>
        <dbReference type="Proteomes" id="UP000694700"/>
    </source>
</evidence>
<comment type="subcellular location">
    <subcellularLocation>
        <location evidence="1">Cell membrane</location>
        <topology evidence="1">Multi-pass membrane protein</topology>
    </subcellularLocation>
</comment>
<evidence type="ECO:0000256" key="4">
    <source>
        <dbReference type="ARBA" id="ARBA00022989"/>
    </source>
</evidence>
<feature type="transmembrane region" description="Helical" evidence="13">
    <location>
        <begin position="217"/>
        <end position="241"/>
    </location>
</feature>
<dbReference type="AlphaFoldDB" id="A0A8C2BGV5"/>
<dbReference type="InterPro" id="IPR017452">
    <property type="entry name" value="GPCR_Rhodpsn_7TM"/>
</dbReference>
<dbReference type="FunFam" id="1.20.1070.10:FF:000150">
    <property type="entry name" value="probable G-protein coupled receptor 34"/>
    <property type="match status" value="1"/>
</dbReference>
<dbReference type="Ensembl" id="ENSCCRT00015124140.1">
    <property type="protein sequence ID" value="ENSCCRP00015120324.1"/>
    <property type="gene ID" value="ENSCCRG00015047359.1"/>
</dbReference>